<evidence type="ECO:0000256" key="1">
    <source>
        <dbReference type="SAM" id="SignalP"/>
    </source>
</evidence>
<dbReference type="RefSeq" id="WP_133122589.1">
    <property type="nucleotide sequence ID" value="NZ_PGTY01000004.1"/>
</dbReference>
<evidence type="ECO:0000313" key="2">
    <source>
        <dbReference type="EMBL" id="PJI84559.1"/>
    </source>
</evidence>
<comment type="caution">
    <text evidence="2">The sequence shown here is derived from an EMBL/GenBank/DDBJ whole genome shotgun (WGS) entry which is preliminary data.</text>
</comment>
<accession>A0A2M8W0X4</accession>
<evidence type="ECO:0000313" key="3">
    <source>
        <dbReference type="Proteomes" id="UP000228531"/>
    </source>
</evidence>
<dbReference type="Proteomes" id="UP000228531">
    <property type="component" value="Unassembled WGS sequence"/>
</dbReference>
<keyword evidence="1" id="KW-0732">Signal</keyword>
<feature type="chain" id="PRO_5014876731" evidence="1">
    <location>
        <begin position="17"/>
        <end position="247"/>
    </location>
</feature>
<dbReference type="AlphaFoldDB" id="A0A2M8W0X4"/>
<sequence>MKMLMCGFAVSLSALASDVNAEQILTVDGNDYPLSSLLENCQSITDDPAAQIDCFSAISRLLDEQTGEAEEEGASVTEALDTLRTVAQYQDSESGLLIAGSDCNIHIVYFNNYFHISRRNISTIDLFSAVFDASKLQYDRTVQVQGAQAPLFTGFMDVGATAAMRGGVALESTANNFAARSPGMSIDVYANEVVGQLPPTEAQTFNFVLVHPARNQASGEIWAAFEGFVTACRASPPTWSAGVPESG</sequence>
<name>A0A2M8W0X4_9RHOB</name>
<gene>
    <name evidence="2" type="ORF">BC777_3620</name>
</gene>
<protein>
    <submittedName>
        <fullName evidence="2">Uncharacterized protein</fullName>
    </submittedName>
</protein>
<dbReference type="OrthoDB" id="9828687at2"/>
<reference evidence="2 3" key="1">
    <citation type="submission" date="2017-11" db="EMBL/GenBank/DDBJ databases">
        <title>Genomic Encyclopedia of Archaeal and Bacterial Type Strains, Phase II (KMG-II): From Individual Species to Whole Genera.</title>
        <authorList>
            <person name="Goeker M."/>
        </authorList>
    </citation>
    <scope>NUCLEOTIDE SEQUENCE [LARGE SCALE GENOMIC DNA]</scope>
    <source>
        <strain evidence="2 3">DSM 29128</strain>
    </source>
</reference>
<feature type="signal peptide" evidence="1">
    <location>
        <begin position="1"/>
        <end position="16"/>
    </location>
</feature>
<organism evidence="2 3">
    <name type="scientific">Yoonia maricola</name>
    <dbReference type="NCBI Taxonomy" id="420999"/>
    <lineage>
        <taxon>Bacteria</taxon>
        <taxon>Pseudomonadati</taxon>
        <taxon>Pseudomonadota</taxon>
        <taxon>Alphaproteobacteria</taxon>
        <taxon>Rhodobacterales</taxon>
        <taxon>Paracoccaceae</taxon>
        <taxon>Yoonia</taxon>
    </lineage>
</organism>
<proteinExistence type="predicted"/>
<dbReference type="EMBL" id="PGTY01000004">
    <property type="protein sequence ID" value="PJI84559.1"/>
    <property type="molecule type" value="Genomic_DNA"/>
</dbReference>
<keyword evidence="3" id="KW-1185">Reference proteome</keyword>